<comment type="caution">
    <text evidence="1">The sequence shown here is derived from an EMBL/GenBank/DDBJ whole genome shotgun (WGS) entry which is preliminary data.</text>
</comment>
<dbReference type="EMBL" id="LIAA01000026">
    <property type="protein sequence ID" value="KXV77866.1"/>
    <property type="molecule type" value="Genomic_DNA"/>
</dbReference>
<protein>
    <submittedName>
        <fullName evidence="1">Uncharacterized protein</fullName>
    </submittedName>
</protein>
<dbReference type="Proteomes" id="UP000075462">
    <property type="component" value="Unassembled WGS sequence"/>
</dbReference>
<name>A0A149VCL2_9PROT</name>
<gene>
    <name evidence="1" type="ORF">AD954_05590</name>
</gene>
<organism evidence="1 2">
    <name type="scientific">Acetobacter cerevisiae</name>
    <dbReference type="NCBI Taxonomy" id="178900"/>
    <lineage>
        <taxon>Bacteria</taxon>
        <taxon>Pseudomonadati</taxon>
        <taxon>Pseudomonadota</taxon>
        <taxon>Alphaproteobacteria</taxon>
        <taxon>Acetobacterales</taxon>
        <taxon>Acetobacteraceae</taxon>
        <taxon>Acetobacter</taxon>
    </lineage>
</organism>
<dbReference type="PATRIC" id="fig|178900.7.peg.902"/>
<accession>A0A149VCL2</accession>
<reference evidence="1 2" key="1">
    <citation type="submission" date="2015-06" db="EMBL/GenBank/DDBJ databases">
        <title>Improved classification and identification of acetic acid bacteria using matrix-assisted laser desorption/ionization time-of-flight mass spectrometry; Gluconobacter nephelii and Gluconobacter uchimurae are later heterotypic synonyms of Gluconobacter japonicus and Gluconobacter oxydans, respectively.</title>
        <authorList>
            <person name="Li L."/>
            <person name="Cleenwerck I."/>
            <person name="De Vuyst L."/>
            <person name="Vandamme P."/>
        </authorList>
    </citation>
    <scope>NUCLEOTIDE SEQUENCE [LARGE SCALE GENOMIC DNA]</scope>
    <source>
        <strain evidence="1 2">LMG 1545</strain>
    </source>
</reference>
<dbReference type="AlphaFoldDB" id="A0A149VCL2"/>
<evidence type="ECO:0000313" key="1">
    <source>
        <dbReference type="EMBL" id="KXV77866.1"/>
    </source>
</evidence>
<proteinExistence type="predicted"/>
<evidence type="ECO:0000313" key="2">
    <source>
        <dbReference type="Proteomes" id="UP000075462"/>
    </source>
</evidence>
<sequence length="71" mass="7684">MRADHNDAVLPLFSGTTALPVPTDQTRHIFPNCLTDPGKAAPGPGEAHRSRLFCGPFSRSIKKIKKSENLA</sequence>